<dbReference type="InterPro" id="IPR011009">
    <property type="entry name" value="Kinase-like_dom_sf"/>
</dbReference>
<evidence type="ECO:0000256" key="14">
    <source>
        <dbReference type="ARBA" id="ARBA00023136"/>
    </source>
</evidence>
<dbReference type="InterPro" id="IPR000719">
    <property type="entry name" value="Prot_kinase_dom"/>
</dbReference>
<keyword evidence="15" id="KW-0675">Receptor</keyword>
<evidence type="ECO:0000256" key="17">
    <source>
        <dbReference type="PROSITE-ProRule" id="PRU10141"/>
    </source>
</evidence>
<dbReference type="SUPFAM" id="SSF56112">
    <property type="entry name" value="Protein kinase-like (PK-like)"/>
    <property type="match status" value="1"/>
</dbReference>
<sequence>MERYSASKEDFEIVGYLRVFQEMGEEPNIVKNLDQNYLTGSLPAFLGNLSKLQYLQVGINALSGTIPPEIGNLKELVSLAIGSNNFSGAFPPQIGNLVKLKEIWMDSSGVGGEIPSTFKNLVNMETLWAFDNKLSGKIPDFIGNWTKLTALRLQGNNFEGPMPSSLSKLVSLTDLRIGELSNTSSTMDFIKDMKSLTSLVLRNCMISGTIPPYIGEFQNLQYLDLSFNNLTGQIPNSLFNLRSLRCLSLGNNSLSGSLPAKTSKSLIVIDLSYNELSGSFPSWVVTPTLQVNLVANNFIFDRSNSRPCFQVFYNFSIKCGGPEMASSTGVEFERDNETLGPASYFVSNIRNWGISNVGLFNERKNPEYIRSINLAQITGTLNPEFFLTARQSPGSIRYYGLGLENGTYNVQLQFAEIVLDDASSFTWQSHGRRVFDIYVQGSLRSKDFDIRKEAGGVSKRVVEKNIKAQVSENFLEIHLFWAGKGTCCIPNQGDYGPLISAISVTPDFNHTVSGDQPLKKKERTGLIVGIVAAVVAVTCLLIVCAIFYFYLRRKNSRSNNKEELLAIGPKAHIFNYSELKAATEDFNPKNKLGEGGFGSVYKGTLLDGRIVAVKELSVASNHGKSQFLTEISTISAVQQRNLVKLYGCCIEGNKRHLVYDTICLGTARGLAYLHEESRPRIVHRDVKASNILLDAKLNPKISDFGLAKLYDENKTHISTRVAGTIGYLAPEYALRGHLTEKVDVFGFGVVTLEILSGRSNSNRNTHPEKICLLDWAWSLREDHHELELMDSTLNEFDEEEARRAIGVALLCTQASPTLRPSMSRVVAMLAGDVEVSAVTTRPGYLTDWQFNDITGSFTSNVSSTTTAMSKSSESGFKTSSSTSGTVPDPSLSPLNVSQPMLHEFGEGTSLL</sequence>
<organism evidence="21 22">
    <name type="scientific">Nelumbo nucifera</name>
    <name type="common">Sacred lotus</name>
    <dbReference type="NCBI Taxonomy" id="4432"/>
    <lineage>
        <taxon>Eukaryota</taxon>
        <taxon>Viridiplantae</taxon>
        <taxon>Streptophyta</taxon>
        <taxon>Embryophyta</taxon>
        <taxon>Tracheophyta</taxon>
        <taxon>Spermatophyta</taxon>
        <taxon>Magnoliopsida</taxon>
        <taxon>Proteales</taxon>
        <taxon>Nelumbonaceae</taxon>
        <taxon>Nelumbo</taxon>
    </lineage>
</organism>
<dbReference type="EC" id="2.7.11.1" evidence="2"/>
<keyword evidence="7 19" id="KW-0812">Transmembrane</keyword>
<keyword evidence="16" id="KW-0325">Glycoprotein</keyword>
<gene>
    <name evidence="21" type="ORF">HUJ06_028759</name>
</gene>
<dbReference type="InterPro" id="IPR021720">
    <property type="entry name" value="Malectin_dom"/>
</dbReference>
<evidence type="ECO:0000256" key="8">
    <source>
        <dbReference type="ARBA" id="ARBA00022729"/>
    </source>
</evidence>
<dbReference type="SMART" id="SM00220">
    <property type="entry name" value="S_TKc"/>
    <property type="match status" value="1"/>
</dbReference>
<keyword evidence="6" id="KW-0808">Transferase</keyword>
<dbReference type="InterPro" id="IPR001611">
    <property type="entry name" value="Leu-rich_rpt"/>
</dbReference>
<accession>A0A822Y6P3</accession>
<evidence type="ECO:0000313" key="21">
    <source>
        <dbReference type="EMBL" id="DAD27291.1"/>
    </source>
</evidence>
<name>A0A822Y6P3_NELNU</name>
<dbReference type="InterPro" id="IPR055414">
    <property type="entry name" value="LRR_R13L4/SHOC2-like"/>
</dbReference>
<dbReference type="Pfam" id="PF00560">
    <property type="entry name" value="LRR_1"/>
    <property type="match status" value="1"/>
</dbReference>
<proteinExistence type="predicted"/>
<evidence type="ECO:0000256" key="3">
    <source>
        <dbReference type="ARBA" id="ARBA00022527"/>
    </source>
</evidence>
<evidence type="ECO:0000256" key="5">
    <source>
        <dbReference type="ARBA" id="ARBA00022614"/>
    </source>
</evidence>
<dbReference type="Gene3D" id="2.60.120.430">
    <property type="entry name" value="Galactose-binding lectin"/>
    <property type="match status" value="1"/>
</dbReference>
<feature type="region of interest" description="Disordered" evidence="18">
    <location>
        <begin position="861"/>
        <end position="897"/>
    </location>
</feature>
<evidence type="ECO:0000259" key="20">
    <source>
        <dbReference type="PROSITE" id="PS50011"/>
    </source>
</evidence>
<comment type="caution">
    <text evidence="21">The sequence shown here is derived from an EMBL/GenBank/DDBJ whole genome shotgun (WGS) entry which is preliminary data.</text>
</comment>
<keyword evidence="14 19" id="KW-0472">Membrane</keyword>
<evidence type="ECO:0000256" key="1">
    <source>
        <dbReference type="ARBA" id="ARBA00004167"/>
    </source>
</evidence>
<keyword evidence="9" id="KW-0677">Repeat</keyword>
<comment type="subcellular location">
    <subcellularLocation>
        <location evidence="1">Membrane</location>
        <topology evidence="1">Single-pass membrane protein</topology>
    </subcellularLocation>
</comment>
<evidence type="ECO:0000256" key="7">
    <source>
        <dbReference type="ARBA" id="ARBA00022692"/>
    </source>
</evidence>
<dbReference type="Pfam" id="PF11721">
    <property type="entry name" value="Malectin"/>
    <property type="match status" value="1"/>
</dbReference>
<dbReference type="FunFam" id="3.30.200.20:FF:000140">
    <property type="entry name" value="Leucine-rich repeat receptor-like protein kinase"/>
    <property type="match status" value="1"/>
</dbReference>
<evidence type="ECO:0000256" key="15">
    <source>
        <dbReference type="ARBA" id="ARBA00023170"/>
    </source>
</evidence>
<keyword evidence="11" id="KW-0418">Kinase</keyword>
<reference evidence="21 22" key="1">
    <citation type="journal article" date="2020" name="Mol. Biol. Evol.">
        <title>Distinct Expression and Methylation Patterns for Genes with Different Fates following a Single Whole-Genome Duplication in Flowering Plants.</title>
        <authorList>
            <person name="Shi T."/>
            <person name="Rahmani R.S."/>
            <person name="Gugger P.F."/>
            <person name="Wang M."/>
            <person name="Li H."/>
            <person name="Zhang Y."/>
            <person name="Li Z."/>
            <person name="Wang Q."/>
            <person name="Van de Peer Y."/>
            <person name="Marchal K."/>
            <person name="Chen J."/>
        </authorList>
    </citation>
    <scope>NUCLEOTIDE SEQUENCE [LARGE SCALE GENOMIC DNA]</scope>
    <source>
        <tissue evidence="21">Leaf</tissue>
    </source>
</reference>
<dbReference type="AlphaFoldDB" id="A0A822Y6P3"/>
<dbReference type="InterPro" id="IPR008271">
    <property type="entry name" value="Ser/Thr_kinase_AS"/>
</dbReference>
<evidence type="ECO:0000256" key="16">
    <source>
        <dbReference type="ARBA" id="ARBA00023180"/>
    </source>
</evidence>
<evidence type="ECO:0000256" key="19">
    <source>
        <dbReference type="SAM" id="Phobius"/>
    </source>
</evidence>
<keyword evidence="8" id="KW-0732">Signal</keyword>
<dbReference type="FunFam" id="2.60.120.430:FF:000002">
    <property type="entry name" value="Leucine-rich repeat receptor-like protein kinase"/>
    <property type="match status" value="1"/>
</dbReference>
<dbReference type="InterPro" id="IPR032675">
    <property type="entry name" value="LRR_dom_sf"/>
</dbReference>
<protein>
    <recommendedName>
        <fullName evidence="2">non-specific serine/threonine protein kinase</fullName>
        <ecNumber evidence="2">2.7.11.1</ecNumber>
    </recommendedName>
</protein>
<keyword evidence="22" id="KW-1185">Reference proteome</keyword>
<dbReference type="Gene3D" id="3.80.10.10">
    <property type="entry name" value="Ribonuclease Inhibitor"/>
    <property type="match status" value="2"/>
</dbReference>
<keyword evidence="12 17" id="KW-0067">ATP-binding</keyword>
<dbReference type="PANTHER" id="PTHR48006:SF34">
    <property type="entry name" value="OS08G0203700 PROTEIN"/>
    <property type="match status" value="1"/>
</dbReference>
<keyword evidence="4" id="KW-0597">Phosphoprotein</keyword>
<feature type="domain" description="Protein kinase" evidence="20">
    <location>
        <begin position="586"/>
        <end position="835"/>
    </location>
</feature>
<dbReference type="Pfam" id="PF23598">
    <property type="entry name" value="LRR_14"/>
    <property type="match status" value="1"/>
</dbReference>
<evidence type="ECO:0000256" key="6">
    <source>
        <dbReference type="ARBA" id="ARBA00022679"/>
    </source>
</evidence>
<keyword evidence="3" id="KW-0723">Serine/threonine-protein kinase</keyword>
<dbReference type="GO" id="GO:0005524">
    <property type="term" value="F:ATP binding"/>
    <property type="evidence" value="ECO:0007669"/>
    <property type="project" value="UniProtKB-UniRule"/>
</dbReference>
<dbReference type="InterPro" id="IPR051824">
    <property type="entry name" value="LRR_Rcpt-Like_S/T_Kinase"/>
</dbReference>
<feature type="transmembrane region" description="Helical" evidence="19">
    <location>
        <begin position="526"/>
        <end position="551"/>
    </location>
</feature>
<dbReference type="FunFam" id="1.10.510.10:FF:000044">
    <property type="entry name" value="Putative LRR receptor-like serine/threonine-protein kinase"/>
    <property type="match status" value="1"/>
</dbReference>
<keyword evidence="5" id="KW-0433">Leucine-rich repeat</keyword>
<evidence type="ECO:0000256" key="4">
    <source>
        <dbReference type="ARBA" id="ARBA00022553"/>
    </source>
</evidence>
<evidence type="ECO:0000256" key="2">
    <source>
        <dbReference type="ARBA" id="ARBA00012513"/>
    </source>
</evidence>
<dbReference type="Gene3D" id="1.10.510.10">
    <property type="entry name" value="Transferase(Phosphotransferase) domain 1"/>
    <property type="match status" value="1"/>
</dbReference>
<dbReference type="InterPro" id="IPR017441">
    <property type="entry name" value="Protein_kinase_ATP_BS"/>
</dbReference>
<dbReference type="PROSITE" id="PS00107">
    <property type="entry name" value="PROTEIN_KINASE_ATP"/>
    <property type="match status" value="1"/>
</dbReference>
<evidence type="ECO:0000256" key="10">
    <source>
        <dbReference type="ARBA" id="ARBA00022741"/>
    </source>
</evidence>
<dbReference type="Gene3D" id="3.30.200.20">
    <property type="entry name" value="Phosphorylase Kinase, domain 1"/>
    <property type="match status" value="1"/>
</dbReference>
<evidence type="ECO:0000256" key="13">
    <source>
        <dbReference type="ARBA" id="ARBA00022989"/>
    </source>
</evidence>
<feature type="binding site" evidence="17">
    <location>
        <position position="614"/>
    </location>
    <ligand>
        <name>ATP</name>
        <dbReference type="ChEBI" id="CHEBI:30616"/>
    </ligand>
</feature>
<dbReference type="Pfam" id="PF00069">
    <property type="entry name" value="Pkinase"/>
    <property type="match status" value="2"/>
</dbReference>
<dbReference type="Proteomes" id="UP000607653">
    <property type="component" value="Unassembled WGS sequence"/>
</dbReference>
<evidence type="ECO:0000313" key="22">
    <source>
        <dbReference type="Proteomes" id="UP000607653"/>
    </source>
</evidence>
<evidence type="ECO:0000256" key="9">
    <source>
        <dbReference type="ARBA" id="ARBA00022737"/>
    </source>
</evidence>
<dbReference type="PROSITE" id="PS50011">
    <property type="entry name" value="PROTEIN_KINASE_DOM"/>
    <property type="match status" value="1"/>
</dbReference>
<keyword evidence="13 19" id="KW-1133">Transmembrane helix</keyword>
<dbReference type="PROSITE" id="PS00108">
    <property type="entry name" value="PROTEIN_KINASE_ST"/>
    <property type="match status" value="1"/>
</dbReference>
<dbReference type="FunFam" id="3.80.10.10:FF:000041">
    <property type="entry name" value="LRR receptor-like serine/threonine-protein kinase ERECTA"/>
    <property type="match status" value="1"/>
</dbReference>
<dbReference type="GO" id="GO:0004674">
    <property type="term" value="F:protein serine/threonine kinase activity"/>
    <property type="evidence" value="ECO:0007669"/>
    <property type="project" value="UniProtKB-KW"/>
</dbReference>
<dbReference type="PROSITE" id="PS51450">
    <property type="entry name" value="LRR"/>
    <property type="match status" value="1"/>
</dbReference>
<feature type="compositionally biased region" description="Low complexity" evidence="18">
    <location>
        <begin position="869"/>
        <end position="885"/>
    </location>
</feature>
<dbReference type="EMBL" id="DUZY01000002">
    <property type="protein sequence ID" value="DAD27291.1"/>
    <property type="molecule type" value="Genomic_DNA"/>
</dbReference>
<dbReference type="SUPFAM" id="SSF52058">
    <property type="entry name" value="L domain-like"/>
    <property type="match status" value="1"/>
</dbReference>
<evidence type="ECO:0000256" key="11">
    <source>
        <dbReference type="ARBA" id="ARBA00022777"/>
    </source>
</evidence>
<evidence type="ECO:0000256" key="12">
    <source>
        <dbReference type="ARBA" id="ARBA00022840"/>
    </source>
</evidence>
<dbReference type="GO" id="GO:0016020">
    <property type="term" value="C:membrane"/>
    <property type="evidence" value="ECO:0007669"/>
    <property type="project" value="UniProtKB-SubCell"/>
</dbReference>
<keyword evidence="10 17" id="KW-0547">Nucleotide-binding</keyword>
<dbReference type="FunFam" id="3.80.10.10:FF:000298">
    <property type="entry name" value="Putative LRR receptor-like serine/threonine-protein kinase"/>
    <property type="match status" value="1"/>
</dbReference>
<evidence type="ECO:0000256" key="18">
    <source>
        <dbReference type="SAM" id="MobiDB-lite"/>
    </source>
</evidence>
<dbReference type="PANTHER" id="PTHR48006">
    <property type="entry name" value="LEUCINE-RICH REPEAT-CONTAINING PROTEIN DDB_G0281931-RELATED"/>
    <property type="match status" value="1"/>
</dbReference>